<keyword evidence="5" id="KW-0547">Nucleotide-binding</keyword>
<dbReference type="GO" id="GO:0005524">
    <property type="term" value="F:ATP binding"/>
    <property type="evidence" value="ECO:0007669"/>
    <property type="project" value="UniProtKB-KW"/>
</dbReference>
<dbReference type="PANTHER" id="PTHR24421:SF10">
    <property type="entry name" value="NITRATE_NITRITE SENSOR PROTEIN NARQ"/>
    <property type="match status" value="1"/>
</dbReference>
<evidence type="ECO:0000256" key="5">
    <source>
        <dbReference type="ARBA" id="ARBA00022741"/>
    </source>
</evidence>
<keyword evidence="3" id="KW-0597">Phosphoprotein</keyword>
<evidence type="ECO:0000256" key="7">
    <source>
        <dbReference type="ARBA" id="ARBA00022840"/>
    </source>
</evidence>
<dbReference type="InterPro" id="IPR036890">
    <property type="entry name" value="HATPase_C_sf"/>
</dbReference>
<protein>
    <recommendedName>
        <fullName evidence="2">histidine kinase</fullName>
        <ecNumber evidence="2">2.7.13.3</ecNumber>
    </recommendedName>
</protein>
<dbReference type="InterPro" id="IPR005467">
    <property type="entry name" value="His_kinase_dom"/>
</dbReference>
<dbReference type="EMBL" id="FQYV01000047">
    <property type="protein sequence ID" value="SHK06311.1"/>
    <property type="molecule type" value="Genomic_DNA"/>
</dbReference>
<reference evidence="13" key="1">
    <citation type="submission" date="2016-11" db="EMBL/GenBank/DDBJ databases">
        <authorList>
            <person name="Varghese N."/>
            <person name="Submissions S."/>
        </authorList>
    </citation>
    <scope>NUCLEOTIDE SEQUENCE [LARGE SCALE GENOMIC DNA]</scope>
    <source>
        <strain evidence="13">DSM 26349</strain>
    </source>
</reference>
<evidence type="ECO:0000256" key="9">
    <source>
        <dbReference type="SAM" id="Phobius"/>
    </source>
</evidence>
<organism evidence="12 13">
    <name type="scientific">Aequorivita viscosa</name>
    <dbReference type="NCBI Taxonomy" id="797419"/>
    <lineage>
        <taxon>Bacteria</taxon>
        <taxon>Pseudomonadati</taxon>
        <taxon>Bacteroidota</taxon>
        <taxon>Flavobacteriia</taxon>
        <taxon>Flavobacteriales</taxon>
        <taxon>Flavobacteriaceae</taxon>
        <taxon>Aequorivita</taxon>
    </lineage>
</organism>
<dbReference type="PROSITE" id="PS50109">
    <property type="entry name" value="HIS_KIN"/>
    <property type="match status" value="1"/>
</dbReference>
<dbReference type="InterPro" id="IPR050482">
    <property type="entry name" value="Sensor_HK_TwoCompSys"/>
</dbReference>
<feature type="signal peptide" evidence="10">
    <location>
        <begin position="1"/>
        <end position="19"/>
    </location>
</feature>
<dbReference type="SUPFAM" id="SSF55874">
    <property type="entry name" value="ATPase domain of HSP90 chaperone/DNA topoisomerase II/histidine kinase"/>
    <property type="match status" value="1"/>
</dbReference>
<name>A0A1M6PEG6_9FLAO</name>
<keyword evidence="4" id="KW-0808">Transferase</keyword>
<evidence type="ECO:0000313" key="12">
    <source>
        <dbReference type="EMBL" id="SHK06311.1"/>
    </source>
</evidence>
<dbReference type="GO" id="GO:0000155">
    <property type="term" value="F:phosphorelay sensor kinase activity"/>
    <property type="evidence" value="ECO:0007669"/>
    <property type="project" value="InterPro"/>
</dbReference>
<evidence type="ECO:0000256" key="3">
    <source>
        <dbReference type="ARBA" id="ARBA00022553"/>
    </source>
</evidence>
<dbReference type="PANTHER" id="PTHR24421">
    <property type="entry name" value="NITRATE/NITRITE SENSOR PROTEIN NARX-RELATED"/>
    <property type="match status" value="1"/>
</dbReference>
<keyword evidence="13" id="KW-1185">Reference proteome</keyword>
<dbReference type="STRING" id="797419.SAMN05216556_1434"/>
<keyword evidence="6 12" id="KW-0418">Kinase</keyword>
<keyword evidence="8" id="KW-0902">Two-component regulatory system</keyword>
<dbReference type="SUPFAM" id="SSF48452">
    <property type="entry name" value="TPR-like"/>
    <property type="match status" value="2"/>
</dbReference>
<dbReference type="PROSITE" id="PS51257">
    <property type="entry name" value="PROKAR_LIPOPROTEIN"/>
    <property type="match status" value="1"/>
</dbReference>
<proteinExistence type="predicted"/>
<dbReference type="InterPro" id="IPR011712">
    <property type="entry name" value="Sig_transdc_His_kin_sub3_dim/P"/>
</dbReference>
<evidence type="ECO:0000256" key="10">
    <source>
        <dbReference type="SAM" id="SignalP"/>
    </source>
</evidence>
<evidence type="ECO:0000256" key="1">
    <source>
        <dbReference type="ARBA" id="ARBA00000085"/>
    </source>
</evidence>
<dbReference type="Pfam" id="PF02518">
    <property type="entry name" value="HATPase_c"/>
    <property type="match status" value="1"/>
</dbReference>
<keyword evidence="10" id="KW-0732">Signal</keyword>
<evidence type="ECO:0000313" key="13">
    <source>
        <dbReference type="Proteomes" id="UP000184172"/>
    </source>
</evidence>
<evidence type="ECO:0000256" key="6">
    <source>
        <dbReference type="ARBA" id="ARBA00022777"/>
    </source>
</evidence>
<feature type="transmembrane region" description="Helical" evidence="9">
    <location>
        <begin position="439"/>
        <end position="459"/>
    </location>
</feature>
<keyword evidence="9" id="KW-0472">Membrane</keyword>
<dbReference type="GO" id="GO:0016020">
    <property type="term" value="C:membrane"/>
    <property type="evidence" value="ECO:0007669"/>
    <property type="project" value="InterPro"/>
</dbReference>
<evidence type="ECO:0000256" key="4">
    <source>
        <dbReference type="ARBA" id="ARBA00022679"/>
    </source>
</evidence>
<dbReference type="Gene3D" id="1.25.40.10">
    <property type="entry name" value="Tetratricopeptide repeat domain"/>
    <property type="match status" value="1"/>
</dbReference>
<feature type="chain" id="PRO_5009920046" description="histidine kinase" evidence="10">
    <location>
        <begin position="20"/>
        <end position="668"/>
    </location>
</feature>
<keyword evidence="9" id="KW-1133">Transmembrane helix</keyword>
<dbReference type="OrthoDB" id="9760839at2"/>
<dbReference type="InterPro" id="IPR011990">
    <property type="entry name" value="TPR-like_helical_dom_sf"/>
</dbReference>
<evidence type="ECO:0000256" key="8">
    <source>
        <dbReference type="ARBA" id="ARBA00023012"/>
    </source>
</evidence>
<accession>A0A1M6PEG6</accession>
<sequence>MKQLTTLFLAVLCSLLSLSCESSSEQEITKEAEKDMEAYRHSLPGYEWLEKSRNYHNEVYQDSAFYHFNHQIENKNYENAAHYLIAYGSALDGNMHYDSVYFNTAETFYNEHLNEISGESKSQLCYYLGSQSSFINDMTPSIEWFKKGITISPQSKSHKQIIGFTNFSLGQNYSRLRDFENTEKHLIEALRIFEEIGDRTNQGTVYLMLFSVFDKTNALDEAEKYLKKGLQIVKSQGNKSLTFSAYSFYVNFNISKADTIGAIKYIDSMAIHAKTYPNLHNYHKALLNQLVAFKHIAQREETEALEYLKIAKDMTDQSGSPDLQMRTLFQEIMFAEIFDKPLQNPEEAEKFYNDLAAEEDPNIQYMIQLGTGLFTYYSKKGDYKKANTYANFLLNNRDKESKEIISGKLFELERKFKTEQKENKILVQEKQLESQKHTIIALGVAAIFLILIFLMILIWNKNRSILREKQLADNFTSLLLSKTEDERKRIASDLHDSVSNELVNLRHALEGNNLSFKAKIDSILEEVRTISRNLSPTLFDKLGLKESVEQLTHRAQNQHSFLLTSEIDYNQSLNHAVELQLYRIIQEATTNMMKHSDALAGKITITEDAKFVYAEVKDNGKGFDVDKMLEKGNCFGLLNITERTKHINGSVNFKSNKTGTIIKISIPK</sequence>
<evidence type="ECO:0000256" key="2">
    <source>
        <dbReference type="ARBA" id="ARBA00012438"/>
    </source>
</evidence>
<feature type="domain" description="Histidine kinase" evidence="11">
    <location>
        <begin position="493"/>
        <end position="668"/>
    </location>
</feature>
<keyword evidence="7" id="KW-0067">ATP-binding</keyword>
<dbReference type="InterPro" id="IPR003594">
    <property type="entry name" value="HATPase_dom"/>
</dbReference>
<keyword evidence="9" id="KW-0812">Transmembrane</keyword>
<comment type="catalytic activity">
    <reaction evidence="1">
        <text>ATP + protein L-histidine = ADP + protein N-phospho-L-histidine.</text>
        <dbReference type="EC" id="2.7.13.3"/>
    </reaction>
</comment>
<dbReference type="RefSeq" id="WP_073222185.1">
    <property type="nucleotide sequence ID" value="NZ_FNNS01000043.1"/>
</dbReference>
<dbReference type="GO" id="GO:0046983">
    <property type="term" value="F:protein dimerization activity"/>
    <property type="evidence" value="ECO:0007669"/>
    <property type="project" value="InterPro"/>
</dbReference>
<dbReference type="Gene3D" id="3.30.565.10">
    <property type="entry name" value="Histidine kinase-like ATPase, C-terminal domain"/>
    <property type="match status" value="1"/>
</dbReference>
<dbReference type="Proteomes" id="UP000184172">
    <property type="component" value="Unassembled WGS sequence"/>
</dbReference>
<dbReference type="EC" id="2.7.13.3" evidence="2"/>
<dbReference type="AlphaFoldDB" id="A0A1M6PEG6"/>
<evidence type="ECO:0000259" key="11">
    <source>
        <dbReference type="PROSITE" id="PS50109"/>
    </source>
</evidence>
<dbReference type="Pfam" id="PF07730">
    <property type="entry name" value="HisKA_3"/>
    <property type="match status" value="1"/>
</dbReference>
<dbReference type="Gene3D" id="1.20.5.1930">
    <property type="match status" value="1"/>
</dbReference>
<gene>
    <name evidence="12" type="ORF">SAMN04487908_1473</name>
</gene>
<dbReference type="CDD" id="cd16917">
    <property type="entry name" value="HATPase_UhpB-NarQ-NarX-like"/>
    <property type="match status" value="1"/>
</dbReference>